<dbReference type="EnsemblMetazoa" id="PPA33518.1">
    <property type="protein sequence ID" value="PPA33518.1"/>
    <property type="gene ID" value="WBGene00271887"/>
</dbReference>
<feature type="region of interest" description="Disordered" evidence="2">
    <location>
        <begin position="369"/>
        <end position="421"/>
    </location>
</feature>
<accession>A0A2A6C757</accession>
<feature type="compositionally biased region" description="Acidic residues" evidence="2">
    <location>
        <begin position="172"/>
        <end position="181"/>
    </location>
</feature>
<accession>A0A8R1YL20</accession>
<feature type="coiled-coil region" evidence="1">
    <location>
        <begin position="212"/>
        <end position="239"/>
    </location>
</feature>
<keyword evidence="4" id="KW-1185">Reference proteome</keyword>
<feature type="region of interest" description="Disordered" evidence="2">
    <location>
        <begin position="93"/>
        <end position="116"/>
    </location>
</feature>
<name>A0A2A6C757_PRIPA</name>
<reference evidence="3" key="2">
    <citation type="submission" date="2022-06" db="UniProtKB">
        <authorList>
            <consortium name="EnsemblMetazoa"/>
        </authorList>
    </citation>
    <scope>IDENTIFICATION</scope>
    <source>
        <strain evidence="3">PS312</strain>
    </source>
</reference>
<evidence type="ECO:0000256" key="2">
    <source>
        <dbReference type="SAM" id="MobiDB-lite"/>
    </source>
</evidence>
<sequence>MSIIVHLDNEYHVLDNSSLLKGSVEALGETVNVNFFGVHRTAIFCEGGIPKKLNKEVDKWRDGEKTLENQKKQESKKRVLLANGKTVEIVERPKRQRAPSAPSPIPMKKGKVSVKDRKKGILSASAADATDDTVVSLDFSLGGNNVMGTGYISRKGKKAMESATRESMSPVLEDDSEEEEDTVARPSRGRSGDLNSVLAAVRSMEEKMNEGLLSINQNLEAMNRRIGRLENQQDEIADSIESQRTMIREVATTTPAIAANAHKAAEGTDKIAEMLPPAPAAFSYRFIPEERVRLLDEVNEDFLSFCAALDKEIFSESERCMSLAQRDKVKVKWMTDCALYRRRFSVGGGKKLWTTAMRKRLNTYASKKRAGMAEDTVPITEDQVEEEEAREEGMEEGERQERQYEEDETEDGSERMGGRMAAGSEISGVYDYLRDHNFDA</sequence>
<keyword evidence="1" id="KW-0175">Coiled coil</keyword>
<protein>
    <submittedName>
        <fullName evidence="3">Uncharacterized protein</fullName>
    </submittedName>
</protein>
<dbReference type="AlphaFoldDB" id="A0A2A6C757"/>
<evidence type="ECO:0000256" key="1">
    <source>
        <dbReference type="SAM" id="Coils"/>
    </source>
</evidence>
<evidence type="ECO:0000313" key="4">
    <source>
        <dbReference type="Proteomes" id="UP000005239"/>
    </source>
</evidence>
<dbReference type="Gene3D" id="1.10.287.950">
    <property type="entry name" value="Methyl-accepting chemotaxis protein"/>
    <property type="match status" value="1"/>
</dbReference>
<reference evidence="4" key="1">
    <citation type="journal article" date="2008" name="Nat. Genet.">
        <title>The Pristionchus pacificus genome provides a unique perspective on nematode lifestyle and parasitism.</title>
        <authorList>
            <person name="Dieterich C."/>
            <person name="Clifton S.W."/>
            <person name="Schuster L.N."/>
            <person name="Chinwalla A."/>
            <person name="Delehaunty K."/>
            <person name="Dinkelacker I."/>
            <person name="Fulton L."/>
            <person name="Fulton R."/>
            <person name="Godfrey J."/>
            <person name="Minx P."/>
            <person name="Mitreva M."/>
            <person name="Roeseler W."/>
            <person name="Tian H."/>
            <person name="Witte H."/>
            <person name="Yang S.P."/>
            <person name="Wilson R.K."/>
            <person name="Sommer R.J."/>
        </authorList>
    </citation>
    <scope>NUCLEOTIDE SEQUENCE [LARGE SCALE GENOMIC DNA]</scope>
    <source>
        <strain evidence="4">PS312</strain>
    </source>
</reference>
<feature type="region of interest" description="Disordered" evidence="2">
    <location>
        <begin position="158"/>
        <end position="191"/>
    </location>
</feature>
<proteinExistence type="predicted"/>
<organism evidence="3 4">
    <name type="scientific">Pristionchus pacificus</name>
    <name type="common">Parasitic nematode worm</name>
    <dbReference type="NCBI Taxonomy" id="54126"/>
    <lineage>
        <taxon>Eukaryota</taxon>
        <taxon>Metazoa</taxon>
        <taxon>Ecdysozoa</taxon>
        <taxon>Nematoda</taxon>
        <taxon>Chromadorea</taxon>
        <taxon>Rhabditida</taxon>
        <taxon>Rhabditina</taxon>
        <taxon>Diplogasteromorpha</taxon>
        <taxon>Diplogasteroidea</taxon>
        <taxon>Neodiplogasteridae</taxon>
        <taxon>Pristionchus</taxon>
    </lineage>
</organism>
<gene>
    <name evidence="3" type="primary">WBGene00271887</name>
</gene>
<evidence type="ECO:0000313" key="3">
    <source>
        <dbReference type="EnsemblMetazoa" id="PPA33518.1"/>
    </source>
</evidence>
<feature type="compositionally biased region" description="Acidic residues" evidence="2">
    <location>
        <begin position="382"/>
        <end position="395"/>
    </location>
</feature>
<dbReference type="Proteomes" id="UP000005239">
    <property type="component" value="Unassembled WGS sequence"/>
</dbReference>